<dbReference type="GO" id="GO:0046872">
    <property type="term" value="F:metal ion binding"/>
    <property type="evidence" value="ECO:0007669"/>
    <property type="project" value="UniProtKB-KW"/>
</dbReference>
<keyword evidence="4" id="KW-0548">Nucleotidyltransferase</keyword>
<dbReference type="Pfam" id="PF13735">
    <property type="entry name" value="tRNA_NucTran2_2"/>
    <property type="match status" value="1"/>
</dbReference>
<dbReference type="InterPro" id="IPR002646">
    <property type="entry name" value="PolA_pol_head_dom"/>
</dbReference>
<dbReference type="Proteomes" id="UP000824041">
    <property type="component" value="Unassembled WGS sequence"/>
</dbReference>
<dbReference type="Gene3D" id="3.30.460.10">
    <property type="entry name" value="Beta Polymerase, domain 2"/>
    <property type="match status" value="1"/>
</dbReference>
<dbReference type="InterPro" id="IPR006675">
    <property type="entry name" value="HDIG_dom"/>
</dbReference>
<reference evidence="13" key="2">
    <citation type="submission" date="2021-04" db="EMBL/GenBank/DDBJ databases">
        <authorList>
            <person name="Gilroy R."/>
        </authorList>
    </citation>
    <scope>NUCLEOTIDE SEQUENCE</scope>
    <source>
        <strain evidence="13">14324</strain>
    </source>
</reference>
<comment type="cofactor">
    <cofactor evidence="1">
        <name>Mg(2+)</name>
        <dbReference type="ChEBI" id="CHEBI:18420"/>
    </cofactor>
</comment>
<name>A0A9D2IT09_9FIRM</name>
<evidence type="ECO:0000313" key="14">
    <source>
        <dbReference type="Proteomes" id="UP000824041"/>
    </source>
</evidence>
<protein>
    <submittedName>
        <fullName evidence="13">HD domain-containing protein</fullName>
    </submittedName>
</protein>
<dbReference type="SUPFAM" id="SSF81301">
    <property type="entry name" value="Nucleotidyltransferase"/>
    <property type="match status" value="1"/>
</dbReference>
<dbReference type="GO" id="GO:0008033">
    <property type="term" value="P:tRNA processing"/>
    <property type="evidence" value="ECO:0007669"/>
    <property type="project" value="UniProtKB-KW"/>
</dbReference>
<evidence type="ECO:0000256" key="9">
    <source>
        <dbReference type="RuleBase" id="RU003953"/>
    </source>
</evidence>
<evidence type="ECO:0000256" key="1">
    <source>
        <dbReference type="ARBA" id="ARBA00001946"/>
    </source>
</evidence>
<keyword evidence="7" id="KW-0460">Magnesium</keyword>
<dbReference type="InterPro" id="IPR032828">
    <property type="entry name" value="PolyA_RNA-bd"/>
</dbReference>
<keyword evidence="3" id="KW-0819">tRNA processing</keyword>
<dbReference type="Pfam" id="PF01743">
    <property type="entry name" value="PolyA_pol"/>
    <property type="match status" value="1"/>
</dbReference>
<dbReference type="Gene3D" id="1.10.3090.10">
    <property type="entry name" value="cca-adding enzyme, domain 2"/>
    <property type="match status" value="1"/>
</dbReference>
<evidence type="ECO:0000259" key="11">
    <source>
        <dbReference type="Pfam" id="PF12627"/>
    </source>
</evidence>
<dbReference type="AlphaFoldDB" id="A0A9D2IT09"/>
<sequence>MDLQIPINVHKILDVLNAAGFEGYAVGGCVRDSLLGRTPDDWDITTSASPGQVKSLFRRTVDTGLAHGTVTVLMGGEGFEVTTYRIDGEYEDGRHPKEVTFTTNLKEDLKRRDFTINAMAYHPETGIVDYFHGEEDLKNRIIRCVGDPMERFSEDALRILRAVRFSAQLGFSIEEETKKALGVIAPNLKRVSAERIQTELIKLLVSPHPDYLRIAYETGITKVFLQEFDACMETPQNTPHHFCSVGEHTLCSLKKVRPDKVLRLTMLLHDIGKPVVRRTDETGRDHFKQHGPQGEKLAREILRRLKFDNDTIKKVVTLIKWHDFRPLPSMVQVRKAVNQIGEELFPLYLEVQRADLLSQSEYKREQKLERLNGVEQCYREIQEKEQCVSLKTLAVTGRDLMEAGMAPGKELGETLNRLLEAVLEHPEWNKKEILLNKI</sequence>
<comment type="similarity">
    <text evidence="9">Belongs to the tRNA nucleotidyltransferase/poly(A) polymerase family.</text>
</comment>
<evidence type="ECO:0000256" key="8">
    <source>
        <dbReference type="ARBA" id="ARBA00022884"/>
    </source>
</evidence>
<dbReference type="GO" id="GO:0000049">
    <property type="term" value="F:tRNA binding"/>
    <property type="evidence" value="ECO:0007669"/>
    <property type="project" value="TreeGrafter"/>
</dbReference>
<dbReference type="EMBL" id="DXBU01000090">
    <property type="protein sequence ID" value="HIZ22378.1"/>
    <property type="molecule type" value="Genomic_DNA"/>
</dbReference>
<comment type="caution">
    <text evidence="13">The sequence shown here is derived from an EMBL/GenBank/DDBJ whole genome shotgun (WGS) entry which is preliminary data.</text>
</comment>
<dbReference type="PANTHER" id="PTHR46173:SF1">
    <property type="entry name" value="CCA TRNA NUCLEOTIDYLTRANSFERASE 1, MITOCHONDRIAL"/>
    <property type="match status" value="1"/>
</dbReference>
<dbReference type="Pfam" id="PF12627">
    <property type="entry name" value="PolyA_pol_RNAbd"/>
    <property type="match status" value="1"/>
</dbReference>
<dbReference type="InterPro" id="IPR032810">
    <property type="entry name" value="CCA-adding_enz_C"/>
</dbReference>
<reference evidence="13" key="1">
    <citation type="journal article" date="2021" name="PeerJ">
        <title>Extensive microbial diversity within the chicken gut microbiome revealed by metagenomics and culture.</title>
        <authorList>
            <person name="Gilroy R."/>
            <person name="Ravi A."/>
            <person name="Getino M."/>
            <person name="Pursley I."/>
            <person name="Horton D.L."/>
            <person name="Alikhan N.F."/>
            <person name="Baker D."/>
            <person name="Gharbi K."/>
            <person name="Hall N."/>
            <person name="Watson M."/>
            <person name="Adriaenssens E.M."/>
            <person name="Foster-Nyarko E."/>
            <person name="Jarju S."/>
            <person name="Secka A."/>
            <person name="Antonio M."/>
            <person name="Oren A."/>
            <person name="Chaudhuri R.R."/>
            <person name="La Ragione R."/>
            <person name="Hildebrand F."/>
            <person name="Pallen M.J."/>
        </authorList>
    </citation>
    <scope>NUCLEOTIDE SEQUENCE</scope>
    <source>
        <strain evidence="13">14324</strain>
    </source>
</reference>
<dbReference type="GO" id="GO:0000166">
    <property type="term" value="F:nucleotide binding"/>
    <property type="evidence" value="ECO:0007669"/>
    <property type="project" value="UniProtKB-KW"/>
</dbReference>
<dbReference type="CDD" id="cd00077">
    <property type="entry name" value="HDc"/>
    <property type="match status" value="1"/>
</dbReference>
<feature type="domain" description="tRNA nucleotidyltransferase/poly(A) polymerase RNA and SrmB- binding" evidence="11">
    <location>
        <begin position="170"/>
        <end position="231"/>
    </location>
</feature>
<evidence type="ECO:0000259" key="12">
    <source>
        <dbReference type="Pfam" id="PF13735"/>
    </source>
</evidence>
<evidence type="ECO:0000256" key="7">
    <source>
        <dbReference type="ARBA" id="ARBA00022842"/>
    </source>
</evidence>
<dbReference type="InterPro" id="IPR043519">
    <property type="entry name" value="NT_sf"/>
</dbReference>
<dbReference type="SUPFAM" id="SSF81891">
    <property type="entry name" value="Poly A polymerase C-terminal region-like"/>
    <property type="match status" value="1"/>
</dbReference>
<keyword evidence="5" id="KW-0479">Metal-binding</keyword>
<feature type="domain" description="CCA-adding enzyme C-terminal" evidence="12">
    <location>
        <begin position="296"/>
        <end position="437"/>
    </location>
</feature>
<evidence type="ECO:0000256" key="5">
    <source>
        <dbReference type="ARBA" id="ARBA00022723"/>
    </source>
</evidence>
<evidence type="ECO:0000256" key="4">
    <source>
        <dbReference type="ARBA" id="ARBA00022695"/>
    </source>
</evidence>
<accession>A0A9D2IT09</accession>
<dbReference type="GO" id="GO:0016779">
    <property type="term" value="F:nucleotidyltransferase activity"/>
    <property type="evidence" value="ECO:0007669"/>
    <property type="project" value="UniProtKB-KW"/>
</dbReference>
<keyword evidence="8 9" id="KW-0694">RNA-binding</keyword>
<evidence type="ECO:0000259" key="10">
    <source>
        <dbReference type="Pfam" id="PF01743"/>
    </source>
</evidence>
<gene>
    <name evidence="13" type="ORF">IAA21_06225</name>
</gene>
<dbReference type="Gene3D" id="1.10.246.80">
    <property type="match status" value="1"/>
</dbReference>
<dbReference type="NCBIfam" id="TIGR00277">
    <property type="entry name" value="HDIG"/>
    <property type="match status" value="1"/>
</dbReference>
<dbReference type="PANTHER" id="PTHR46173">
    <property type="entry name" value="CCA TRNA NUCLEOTIDYLTRANSFERASE 1, MITOCHONDRIAL"/>
    <property type="match status" value="1"/>
</dbReference>
<dbReference type="InterPro" id="IPR003607">
    <property type="entry name" value="HD/PDEase_dom"/>
</dbReference>
<dbReference type="CDD" id="cd05398">
    <property type="entry name" value="NT_ClassII-CCAase"/>
    <property type="match status" value="1"/>
</dbReference>
<dbReference type="InterPro" id="IPR050264">
    <property type="entry name" value="Bact_CCA-adding_enz_type3_sf"/>
</dbReference>
<feature type="domain" description="Poly A polymerase head" evidence="10">
    <location>
        <begin position="24"/>
        <end position="143"/>
    </location>
</feature>
<organism evidence="13 14">
    <name type="scientific">Candidatus Blautia faecigallinarum</name>
    <dbReference type="NCBI Taxonomy" id="2838488"/>
    <lineage>
        <taxon>Bacteria</taxon>
        <taxon>Bacillati</taxon>
        <taxon>Bacillota</taxon>
        <taxon>Clostridia</taxon>
        <taxon>Lachnospirales</taxon>
        <taxon>Lachnospiraceae</taxon>
        <taxon>Blautia</taxon>
    </lineage>
</organism>
<keyword evidence="2 9" id="KW-0808">Transferase</keyword>
<proteinExistence type="inferred from homology"/>
<evidence type="ECO:0000256" key="2">
    <source>
        <dbReference type="ARBA" id="ARBA00022679"/>
    </source>
</evidence>
<keyword evidence="6" id="KW-0547">Nucleotide-binding</keyword>
<evidence type="ECO:0000313" key="13">
    <source>
        <dbReference type="EMBL" id="HIZ22378.1"/>
    </source>
</evidence>
<evidence type="ECO:0000256" key="6">
    <source>
        <dbReference type="ARBA" id="ARBA00022741"/>
    </source>
</evidence>
<evidence type="ECO:0000256" key="3">
    <source>
        <dbReference type="ARBA" id="ARBA00022694"/>
    </source>
</evidence>